<dbReference type="Proteomes" id="UP000279962">
    <property type="component" value="Chromosome"/>
</dbReference>
<organism evidence="9 10">
    <name type="scientific">Acinetobacter wuhouensis</name>
    <dbReference type="NCBI Taxonomy" id="1879050"/>
    <lineage>
        <taxon>Bacteria</taxon>
        <taxon>Pseudomonadati</taxon>
        <taxon>Pseudomonadota</taxon>
        <taxon>Gammaproteobacteria</taxon>
        <taxon>Moraxellales</taxon>
        <taxon>Moraxellaceae</taxon>
        <taxon>Acinetobacter</taxon>
    </lineage>
</organism>
<evidence type="ECO:0000256" key="6">
    <source>
        <dbReference type="HAMAP-Rule" id="MF_01894"/>
    </source>
</evidence>
<feature type="coiled-coil region" evidence="6">
    <location>
        <begin position="184"/>
        <end position="238"/>
    </location>
</feature>
<dbReference type="SUPFAM" id="SSF52540">
    <property type="entry name" value="P-loop containing nucleoside triphosphate hydrolases"/>
    <property type="match status" value="2"/>
</dbReference>
<keyword evidence="5 6" id="KW-0238">DNA-binding</keyword>
<evidence type="ECO:0000256" key="1">
    <source>
        <dbReference type="ARBA" id="ARBA00022490"/>
    </source>
</evidence>
<dbReference type="Gene3D" id="3.40.50.300">
    <property type="entry name" value="P-loop containing nucleotide triphosphate hydrolases"/>
    <property type="match status" value="2"/>
</dbReference>
<evidence type="ECO:0000313" key="10">
    <source>
        <dbReference type="Proteomes" id="UP000279962"/>
    </source>
</evidence>
<feature type="binding site" evidence="6">
    <location>
        <begin position="32"/>
        <end position="39"/>
    </location>
    <ligand>
        <name>ATP</name>
        <dbReference type="ChEBI" id="CHEBI:30616"/>
    </ligand>
</feature>
<comment type="function">
    <text evidence="6">Required for chromosome condensation and partitioning.</text>
</comment>
<evidence type="ECO:0000256" key="3">
    <source>
        <dbReference type="ARBA" id="ARBA00022840"/>
    </source>
</evidence>
<dbReference type="InterPro" id="IPR036277">
    <property type="entry name" value="SMC_hinge_sf"/>
</dbReference>
<dbReference type="GO" id="GO:0005524">
    <property type="term" value="F:ATP binding"/>
    <property type="evidence" value="ECO:0007669"/>
    <property type="project" value="UniProtKB-UniRule"/>
</dbReference>
<feature type="domain" description="RecF/RecN/SMC N-terminal" evidence="8">
    <location>
        <begin position="3"/>
        <end position="139"/>
    </location>
</feature>
<dbReference type="PANTHER" id="PTHR43977">
    <property type="entry name" value="STRUCTURAL MAINTENANCE OF CHROMOSOMES PROTEIN 3"/>
    <property type="match status" value="1"/>
</dbReference>
<name>A0A3G2T7Q3_9GAMM</name>
<comment type="subunit">
    <text evidence="6">Homodimer.</text>
</comment>
<dbReference type="GO" id="GO:0003677">
    <property type="term" value="F:DNA binding"/>
    <property type="evidence" value="ECO:0007669"/>
    <property type="project" value="UniProtKB-UniRule"/>
</dbReference>
<dbReference type="CDD" id="cd03278">
    <property type="entry name" value="ABC_SMC_barmotin"/>
    <property type="match status" value="1"/>
</dbReference>
<evidence type="ECO:0000256" key="2">
    <source>
        <dbReference type="ARBA" id="ARBA00022741"/>
    </source>
</evidence>
<reference evidence="9 10" key="1">
    <citation type="submission" date="2018-10" db="EMBL/GenBank/DDBJ databases">
        <title>The complete genome of Acinetobacter wuhouensis strain WCHAW010062.</title>
        <authorList>
            <person name="Hu Y."/>
            <person name="Long H."/>
            <person name="Feng Y."/>
            <person name="Zong Z."/>
        </authorList>
    </citation>
    <scope>NUCLEOTIDE SEQUENCE [LARGE SCALE GENOMIC DNA]</scope>
    <source>
        <strain evidence="9 10">WCHAW010062</strain>
    </source>
</reference>
<feature type="compositionally biased region" description="Polar residues" evidence="7">
    <location>
        <begin position="352"/>
        <end position="370"/>
    </location>
</feature>
<evidence type="ECO:0000256" key="5">
    <source>
        <dbReference type="ARBA" id="ARBA00023125"/>
    </source>
</evidence>
<dbReference type="Pfam" id="PF02463">
    <property type="entry name" value="SMC_N"/>
    <property type="match status" value="2"/>
</dbReference>
<dbReference type="GO" id="GO:0030261">
    <property type="term" value="P:chromosome condensation"/>
    <property type="evidence" value="ECO:0007669"/>
    <property type="project" value="InterPro"/>
</dbReference>
<dbReference type="PIRSF" id="PIRSF005719">
    <property type="entry name" value="SMC"/>
    <property type="match status" value="1"/>
</dbReference>
<comment type="domain">
    <text evidence="6">Contains large globular domains required for ATP hydrolysis at each terminus and a third globular domain forming a flexible hinge near the middle of the molecule. These domains are separated by coiled-coil structures.</text>
</comment>
<dbReference type="GO" id="GO:0005737">
    <property type="term" value="C:cytoplasm"/>
    <property type="evidence" value="ECO:0007669"/>
    <property type="project" value="UniProtKB-SubCell"/>
</dbReference>
<evidence type="ECO:0000313" key="9">
    <source>
        <dbReference type="EMBL" id="AYO55496.1"/>
    </source>
</evidence>
<dbReference type="InterPro" id="IPR011890">
    <property type="entry name" value="SMC_prok"/>
</dbReference>
<accession>A0A3G2T7Q3</accession>
<gene>
    <name evidence="6 9" type="primary">smc</name>
    <name evidence="9" type="ORF">CDG68_18370</name>
</gene>
<feature type="domain" description="RecF/RecN/SMC N-terminal" evidence="8">
    <location>
        <begin position="771"/>
        <end position="1131"/>
    </location>
</feature>
<comment type="subcellular location">
    <subcellularLocation>
        <location evidence="6">Cytoplasm</location>
    </subcellularLocation>
</comment>
<feature type="coiled-coil region" evidence="6">
    <location>
        <begin position="648"/>
        <end position="815"/>
    </location>
</feature>
<dbReference type="SUPFAM" id="SSF57997">
    <property type="entry name" value="Tropomyosin"/>
    <property type="match status" value="1"/>
</dbReference>
<feature type="region of interest" description="Disordered" evidence="7">
    <location>
        <begin position="352"/>
        <end position="371"/>
    </location>
</feature>
<keyword evidence="1 6" id="KW-0963">Cytoplasm</keyword>
<evidence type="ECO:0000259" key="8">
    <source>
        <dbReference type="Pfam" id="PF02463"/>
    </source>
</evidence>
<comment type="similarity">
    <text evidence="6">Belongs to the SMC family.</text>
</comment>
<evidence type="ECO:0000256" key="4">
    <source>
        <dbReference type="ARBA" id="ARBA00023054"/>
    </source>
</evidence>
<dbReference type="GO" id="GO:0005694">
    <property type="term" value="C:chromosome"/>
    <property type="evidence" value="ECO:0007669"/>
    <property type="project" value="InterPro"/>
</dbReference>
<dbReference type="NCBIfam" id="TIGR02168">
    <property type="entry name" value="SMC_prok_B"/>
    <property type="match status" value="1"/>
</dbReference>
<dbReference type="GO" id="GO:0007062">
    <property type="term" value="P:sister chromatid cohesion"/>
    <property type="evidence" value="ECO:0007669"/>
    <property type="project" value="InterPro"/>
</dbReference>
<keyword evidence="4 6" id="KW-0175">Coiled coil</keyword>
<keyword evidence="3 6" id="KW-0067">ATP-binding</keyword>
<protein>
    <recommendedName>
        <fullName evidence="6">Chromosome partition protein Smc</fullName>
    </recommendedName>
</protein>
<evidence type="ECO:0000256" key="7">
    <source>
        <dbReference type="SAM" id="MobiDB-lite"/>
    </source>
</evidence>
<sequence>MRLSSLKLSGFKSFADSTTLQFKDNRTAVVGPNGCGKSNVIDAIRWVMGESSARQLRGGSMQDVIFTGTAKRKPVGMASVELRFENTYGKLGGAYNAYSELAVRRQVNRDGKSEYFLNGTKCRRRDITDIFLGTGLGPRSYAIIEQGMINRLVDAKPEEMRVFIEEAAGVSRYQARRRETLQHLEHTTQNLDRLEDIASELKSQLKTLKRQSESAVLYKTLETEIRTLKIEILSFQCERSSRLQEEYTVEMNELGEHFKLVRSDMSTLEHDLTSTNELFQRLIQQSTPLQNEWQQAEKKLSELKMTLEQKQSLFQQNSEALSNFEQQKIQTKEKIQLIELQLDTLHNQLEQQSEQLHNSESETQQRSQAFSDVKAQQLQAQQQYEHVKVQVEKQQQQKAQMQAQIEQLAKNVARIEQQKDTLKTQATQIQSQFQTEDLSQLEQDKLSAQEQIVQLEQKLTDTKAQLEQFQEQINQQKAQISSLKSEVQVLLSEQKNLNQLMAKSAVKTDTNAVQLMQVLKLNAQGKEHATLIEKFLAKWLSAQIIDSGATFTESIARQLKASNSQDKIQLNGLPCLADWIESPQYSLWNQVAIVENLADALAIQNQLKTGQSLLSLDGYHIGQDWVIGLYFDEASQAAQGALSHRIRLEEIEAQLADLQPQLLEAESALPQLNQQIADIQKQIQADQDTLKNQQKNLQQFDVQIAKQQSASKAFELQKVQLNSQLQQLDEQLEEDAMQKDDLEIDMHSVILKLEQNLPEYKALQYKLDELNEQVEEQQQQLQLKQQDFETTRRLAEQNKQQIELLEKDLTFSKAQYQQIIAQMEQAKKFVDPIQLELPSLESQFSEQSQQTEKLQKTWSEWQVELNNVQSKQQQLTEMRHLHQQNDEQLRTKLEEKRLSWQSAKSDLQHYSDQLKEMNAEIKQGVVIDLPAHQEKFEKAQRQFEKLGAVNLAASEEYEEVSKRFDDLSHQMQDLENTVGQLKDAMKTIDQETKKLFMGTFDRVNSELKVLFPKVFDGGEASLSLEDDWQSGVKLMARPPGKKNSSLALLSGGEKALTALALVFAIFRLNPAPFCVLDEVDAPLDDANVGRFCNLVKELSDQVQFIYITHNKVAMTMATDLLGVTMPEPGTSKLVTVNLEEAREYGLAAES</sequence>
<keyword evidence="2 6" id="KW-0547">Nucleotide-binding</keyword>
<dbReference type="InterPro" id="IPR027417">
    <property type="entry name" value="P-loop_NTPase"/>
</dbReference>
<dbReference type="AlphaFoldDB" id="A0A3G2T7Q3"/>
<dbReference type="InterPro" id="IPR024704">
    <property type="entry name" value="SMC"/>
</dbReference>
<dbReference type="HAMAP" id="MF_01894">
    <property type="entry name" value="Smc_prok"/>
    <property type="match status" value="1"/>
</dbReference>
<feature type="coiled-coil region" evidence="6">
    <location>
        <begin position="957"/>
        <end position="991"/>
    </location>
</feature>
<proteinExistence type="inferred from homology"/>
<dbReference type="GO" id="GO:0006260">
    <property type="term" value="P:DNA replication"/>
    <property type="evidence" value="ECO:0007669"/>
    <property type="project" value="UniProtKB-UniRule"/>
</dbReference>
<dbReference type="RefSeq" id="WP_087553732.1">
    <property type="nucleotide sequence ID" value="NZ_CP033133.1"/>
</dbReference>
<dbReference type="EMBL" id="CP033133">
    <property type="protein sequence ID" value="AYO55496.1"/>
    <property type="molecule type" value="Genomic_DNA"/>
</dbReference>
<dbReference type="GO" id="GO:0016887">
    <property type="term" value="F:ATP hydrolysis activity"/>
    <property type="evidence" value="ECO:0007669"/>
    <property type="project" value="InterPro"/>
</dbReference>
<dbReference type="SUPFAM" id="SSF75553">
    <property type="entry name" value="Smc hinge domain"/>
    <property type="match status" value="1"/>
</dbReference>
<dbReference type="InterPro" id="IPR003395">
    <property type="entry name" value="RecF/RecN/SMC_N"/>
</dbReference>
<dbReference type="GO" id="GO:0007059">
    <property type="term" value="P:chromosome segregation"/>
    <property type="evidence" value="ECO:0007669"/>
    <property type="project" value="UniProtKB-UniRule"/>
</dbReference>